<dbReference type="PRINTS" id="PR00332">
    <property type="entry name" value="HISTRIAD"/>
</dbReference>
<feature type="short sequence motif" description="Histidine triad motif" evidence="2 3">
    <location>
        <begin position="91"/>
        <end position="95"/>
    </location>
</feature>
<feature type="domain" description="HIT" evidence="4">
    <location>
        <begin position="4"/>
        <end position="107"/>
    </location>
</feature>
<name>A0A060USK8_9PROT</name>
<evidence type="ECO:0000313" key="6">
    <source>
        <dbReference type="EMBL" id="SMH66404.1"/>
    </source>
</evidence>
<dbReference type="Pfam" id="PF01230">
    <property type="entry name" value="HIT"/>
    <property type="match status" value="1"/>
</dbReference>
<dbReference type="PANTHER" id="PTHR46648">
    <property type="entry name" value="HIT FAMILY PROTEIN 1"/>
    <property type="match status" value="1"/>
</dbReference>
<dbReference type="InterPro" id="IPR001310">
    <property type="entry name" value="Histidine_triad_HIT"/>
</dbReference>
<dbReference type="InterPro" id="IPR011146">
    <property type="entry name" value="HIT-like"/>
</dbReference>
<evidence type="ECO:0000256" key="1">
    <source>
        <dbReference type="PIRSR" id="PIRSR601310-1"/>
    </source>
</evidence>
<sequence length="131" mass="14551">MSTLFTRIINGEIPAQKVLEDDRYLAFLDIRPVRPGHTLVIPKIEHDYIFTLDDETLAGLLPFARRVVPALEQVTGCKRVGVMVAGLEVPHAHVHLIPMNAIHDLNFAHAKETPTEVLAAMGDQVRAALRD</sequence>
<dbReference type="SUPFAM" id="SSF54197">
    <property type="entry name" value="HIT-like"/>
    <property type="match status" value="1"/>
</dbReference>
<dbReference type="Proteomes" id="UP000193925">
    <property type="component" value="Chromosome AFERRI"/>
</dbReference>
<gene>
    <name evidence="6" type="ORF">AFERRI_30136</name>
    <name evidence="5" type="ORF">AFERRI_30429</name>
</gene>
<reference evidence="5" key="1">
    <citation type="submission" date="2014-03" db="EMBL/GenBank/DDBJ databases">
        <authorList>
            <person name="Genoscope - CEA"/>
        </authorList>
    </citation>
    <scope>NUCLEOTIDE SEQUENCE [LARGE SCALE GENOMIC DNA]</scope>
    <source>
        <strain evidence="5">CF27</strain>
    </source>
</reference>
<evidence type="ECO:0000313" key="7">
    <source>
        <dbReference type="Proteomes" id="UP000193925"/>
    </source>
</evidence>
<dbReference type="GO" id="GO:0009117">
    <property type="term" value="P:nucleotide metabolic process"/>
    <property type="evidence" value="ECO:0007669"/>
    <property type="project" value="TreeGrafter"/>
</dbReference>
<evidence type="ECO:0000256" key="3">
    <source>
        <dbReference type="PROSITE-ProRule" id="PRU00464"/>
    </source>
</evidence>
<dbReference type="GO" id="GO:0003824">
    <property type="term" value="F:catalytic activity"/>
    <property type="evidence" value="ECO:0007669"/>
    <property type="project" value="InterPro"/>
</dbReference>
<dbReference type="EMBL" id="CCCS020000023">
    <property type="protein sequence ID" value="CDQ09783.1"/>
    <property type="molecule type" value="Genomic_DNA"/>
</dbReference>
<dbReference type="PANTHER" id="PTHR46648:SF1">
    <property type="entry name" value="ADENOSINE 5'-MONOPHOSPHORAMIDASE HNT1"/>
    <property type="match status" value="1"/>
</dbReference>
<dbReference type="PROSITE" id="PS51084">
    <property type="entry name" value="HIT_2"/>
    <property type="match status" value="1"/>
</dbReference>
<evidence type="ECO:0000259" key="4">
    <source>
        <dbReference type="PROSITE" id="PS51084"/>
    </source>
</evidence>
<feature type="active site" description="Tele-AMP-histidine intermediate" evidence="1">
    <location>
        <position position="93"/>
    </location>
</feature>
<keyword evidence="7" id="KW-1185">Reference proteome</keyword>
<evidence type="ECO:0000256" key="2">
    <source>
        <dbReference type="PIRSR" id="PIRSR601310-3"/>
    </source>
</evidence>
<proteinExistence type="predicted"/>
<reference evidence="6 7" key="3">
    <citation type="submission" date="2017-03" db="EMBL/GenBank/DDBJ databases">
        <authorList>
            <person name="Regsiter A."/>
            <person name="William W."/>
        </authorList>
    </citation>
    <scope>NUCLEOTIDE SEQUENCE [LARGE SCALE GENOMIC DNA]</scope>
    <source>
        <strain evidence="6">PRJEB5721</strain>
    </source>
</reference>
<dbReference type="AlphaFoldDB" id="A0A060USK8"/>
<reference evidence="5" key="2">
    <citation type="submission" date="2014-07" db="EMBL/GenBank/DDBJ databases">
        <title>Initial genome analysis of the psychrotolerant acidophile Acidithiobacillus ferrivorans CF27: insights into iron and sulfur oxidation pathways and into biofilm formation.</title>
        <authorList>
            <person name="Talla E."/>
            <person name="Hedrich S."/>
            <person name="Mangenot S."/>
            <person name="Ji B."/>
            <person name="Johnson D.B."/>
            <person name="Barbe V."/>
            <person name="Bonnefoy V."/>
        </authorList>
    </citation>
    <scope>NUCLEOTIDE SEQUENCE [LARGE SCALE GENOMIC DNA]</scope>
    <source>
        <strain evidence="5">CF27</strain>
    </source>
</reference>
<protein>
    <submittedName>
        <fullName evidence="5">Histidine triad (HIT) protein</fullName>
    </submittedName>
</protein>
<dbReference type="InterPro" id="IPR036265">
    <property type="entry name" value="HIT-like_sf"/>
</dbReference>
<dbReference type="RefSeq" id="WP_035192028.1">
    <property type="nucleotide sequence ID" value="NZ_CCCS020000023.1"/>
</dbReference>
<organism evidence="5">
    <name type="scientific">Acidithiobacillus ferrivorans</name>
    <dbReference type="NCBI Taxonomy" id="160808"/>
    <lineage>
        <taxon>Bacteria</taxon>
        <taxon>Pseudomonadati</taxon>
        <taxon>Pseudomonadota</taxon>
        <taxon>Acidithiobacillia</taxon>
        <taxon>Acidithiobacillales</taxon>
        <taxon>Acidithiobacillaceae</taxon>
        <taxon>Acidithiobacillus</taxon>
    </lineage>
</organism>
<dbReference type="EMBL" id="LT841305">
    <property type="protein sequence ID" value="SMH66404.1"/>
    <property type="molecule type" value="Genomic_DNA"/>
</dbReference>
<accession>A0A060USK8</accession>
<dbReference type="Gene3D" id="3.30.428.10">
    <property type="entry name" value="HIT-like"/>
    <property type="match status" value="1"/>
</dbReference>
<evidence type="ECO:0000313" key="5">
    <source>
        <dbReference type="EMBL" id="CDQ09783.1"/>
    </source>
</evidence>